<dbReference type="Gene3D" id="1.10.260.40">
    <property type="entry name" value="lambda repressor-like DNA-binding domains"/>
    <property type="match status" value="1"/>
</dbReference>
<keyword evidence="1" id="KW-0805">Transcription regulation</keyword>
<organism evidence="6">
    <name type="scientific">Caldilinea aerophila</name>
    <dbReference type="NCBI Taxonomy" id="133453"/>
    <lineage>
        <taxon>Bacteria</taxon>
        <taxon>Bacillati</taxon>
        <taxon>Chloroflexota</taxon>
        <taxon>Caldilineae</taxon>
        <taxon>Caldilineales</taxon>
        <taxon>Caldilineaceae</taxon>
        <taxon>Caldilinea</taxon>
    </lineage>
</organism>
<dbReference type="InterPro" id="IPR046335">
    <property type="entry name" value="LacI/GalR-like_sensor"/>
</dbReference>
<feature type="domain" description="HTH lacI-type" evidence="4">
    <location>
        <begin position="5"/>
        <end position="59"/>
    </location>
</feature>
<dbReference type="SUPFAM" id="SSF47413">
    <property type="entry name" value="lambda repressor-like DNA-binding domains"/>
    <property type="match status" value="1"/>
</dbReference>
<name>A0A7C1JZP4_9CHLR</name>
<keyword evidence="3" id="KW-0804">Transcription</keyword>
<dbReference type="InterPro" id="IPR010982">
    <property type="entry name" value="Lambda_DNA-bd_dom_sf"/>
</dbReference>
<accession>A0A7C1JZP4</accession>
<dbReference type="PANTHER" id="PTHR30146:SF109">
    <property type="entry name" value="HTH-TYPE TRANSCRIPTIONAL REGULATOR GALS"/>
    <property type="match status" value="1"/>
</dbReference>
<dbReference type="AlphaFoldDB" id="A0A7C1JZP4"/>
<dbReference type="Pfam" id="PF13377">
    <property type="entry name" value="Peripla_BP_3"/>
    <property type="match status" value="1"/>
</dbReference>
<evidence type="ECO:0000256" key="1">
    <source>
        <dbReference type="ARBA" id="ARBA00023015"/>
    </source>
</evidence>
<proteinExistence type="predicted"/>
<dbReference type="PANTHER" id="PTHR30146">
    <property type="entry name" value="LACI-RELATED TRANSCRIPTIONAL REPRESSOR"/>
    <property type="match status" value="1"/>
</dbReference>
<dbReference type="EMBL" id="DSMG01000074">
    <property type="protein sequence ID" value="HDX31129.1"/>
    <property type="molecule type" value="Genomic_DNA"/>
</dbReference>
<dbReference type="CDD" id="cd06292">
    <property type="entry name" value="PBP1_AglR_RafR-like"/>
    <property type="match status" value="1"/>
</dbReference>
<dbReference type="PRINTS" id="PR00036">
    <property type="entry name" value="HTHLACI"/>
</dbReference>
<dbReference type="PROSITE" id="PS50932">
    <property type="entry name" value="HTH_LACI_2"/>
    <property type="match status" value="1"/>
</dbReference>
<feature type="domain" description="HTH cro/C1-type" evidence="5">
    <location>
        <begin position="6"/>
        <end position="49"/>
    </location>
</feature>
<evidence type="ECO:0000256" key="2">
    <source>
        <dbReference type="ARBA" id="ARBA00023125"/>
    </source>
</evidence>
<dbReference type="InterPro" id="IPR001387">
    <property type="entry name" value="Cro/C1-type_HTH"/>
</dbReference>
<dbReference type="SMART" id="SM00354">
    <property type="entry name" value="HTH_LACI"/>
    <property type="match status" value="1"/>
</dbReference>
<dbReference type="PROSITE" id="PS00356">
    <property type="entry name" value="HTH_LACI_1"/>
    <property type="match status" value="1"/>
</dbReference>
<dbReference type="CDD" id="cd01392">
    <property type="entry name" value="HTH_LacI"/>
    <property type="match status" value="1"/>
</dbReference>
<dbReference type="SUPFAM" id="SSF53822">
    <property type="entry name" value="Periplasmic binding protein-like I"/>
    <property type="match status" value="1"/>
</dbReference>
<evidence type="ECO:0000256" key="3">
    <source>
        <dbReference type="ARBA" id="ARBA00023163"/>
    </source>
</evidence>
<reference evidence="6" key="1">
    <citation type="journal article" date="2020" name="mSystems">
        <title>Genome- and Community-Level Interaction Insights into Carbon Utilization and Element Cycling Functions of Hydrothermarchaeota in Hydrothermal Sediment.</title>
        <authorList>
            <person name="Zhou Z."/>
            <person name="Liu Y."/>
            <person name="Xu W."/>
            <person name="Pan J."/>
            <person name="Luo Z.H."/>
            <person name="Li M."/>
        </authorList>
    </citation>
    <scope>NUCLEOTIDE SEQUENCE [LARGE SCALE GENOMIC DNA]</scope>
    <source>
        <strain evidence="6">SpSt-289</strain>
    </source>
</reference>
<evidence type="ECO:0000259" key="4">
    <source>
        <dbReference type="PROSITE" id="PS50932"/>
    </source>
</evidence>
<evidence type="ECO:0000313" key="6">
    <source>
        <dbReference type="EMBL" id="HDX31129.1"/>
    </source>
</evidence>
<dbReference type="GO" id="GO:0000976">
    <property type="term" value="F:transcription cis-regulatory region binding"/>
    <property type="evidence" value="ECO:0007669"/>
    <property type="project" value="TreeGrafter"/>
</dbReference>
<dbReference type="GO" id="GO:0003700">
    <property type="term" value="F:DNA-binding transcription factor activity"/>
    <property type="evidence" value="ECO:0007669"/>
    <property type="project" value="TreeGrafter"/>
</dbReference>
<evidence type="ECO:0000259" key="5">
    <source>
        <dbReference type="PROSITE" id="PS50943"/>
    </source>
</evidence>
<protein>
    <submittedName>
        <fullName evidence="6">LacI family transcriptional regulator</fullName>
    </submittedName>
</protein>
<dbReference type="Gene3D" id="3.40.50.2300">
    <property type="match status" value="2"/>
</dbReference>
<comment type="caution">
    <text evidence="6">The sequence shown here is derived from an EMBL/GenBank/DDBJ whole genome shotgun (WGS) entry which is preliminary data.</text>
</comment>
<gene>
    <name evidence="6" type="ORF">ENQ20_06490</name>
</gene>
<dbReference type="InterPro" id="IPR028082">
    <property type="entry name" value="Peripla_BP_I"/>
</dbReference>
<dbReference type="InterPro" id="IPR000843">
    <property type="entry name" value="HTH_LacI"/>
</dbReference>
<sequence length="345" mass="38231">MPERVTIKDVAARAGVSYQTVSKVINGNGSVSPETEAQIWKAIEELGYRVNVTARGLRKSATGLIGYTWAPSPPDRGNPILDQFLTSVVNAAEAHGYHVMLFPHPPAIEQVDIYEQLMRSGRVDGFIVASTNYDDPRIRLLMDENFPFVAFGRSNPEWDFPFVDVDGRAGVRMATEHLIEQGHRAIALLAWPDHSRVGADRMEGYYEAMQQAGLYVDPTWVHRSESSFQAGYETVQQWLQGPEERRPTAVVALDDTLAIGAMRAAMDAGLRVGPDFGVTGFDDAPGVQYLSPSLTTLRQPIQQVAQRLIAMLIERIHGRTPEPKQVILLPRLIVRASSVREQSGK</sequence>
<dbReference type="Pfam" id="PF00356">
    <property type="entry name" value="LacI"/>
    <property type="match status" value="1"/>
</dbReference>
<keyword evidence="2" id="KW-0238">DNA-binding</keyword>
<dbReference type="PROSITE" id="PS50943">
    <property type="entry name" value="HTH_CROC1"/>
    <property type="match status" value="1"/>
</dbReference>